<dbReference type="PROSITE" id="PS51898">
    <property type="entry name" value="TYR_RECOMBINASE"/>
    <property type="match status" value="1"/>
</dbReference>
<evidence type="ECO:0000259" key="6">
    <source>
        <dbReference type="PROSITE" id="PS51898"/>
    </source>
</evidence>
<accession>A0A1F6GRG3</accession>
<dbReference type="Pfam" id="PF00589">
    <property type="entry name" value="Phage_integrase"/>
    <property type="match status" value="1"/>
</dbReference>
<reference evidence="7 8" key="1">
    <citation type="journal article" date="2016" name="Nat. Commun.">
        <title>Thousands of microbial genomes shed light on interconnected biogeochemical processes in an aquifer system.</title>
        <authorList>
            <person name="Anantharaman K."/>
            <person name="Brown C.T."/>
            <person name="Hug L.A."/>
            <person name="Sharon I."/>
            <person name="Castelle C.J."/>
            <person name="Probst A.J."/>
            <person name="Thomas B.C."/>
            <person name="Singh A."/>
            <person name="Wilkins M.J."/>
            <person name="Karaoz U."/>
            <person name="Brodie E.L."/>
            <person name="Williams K.H."/>
            <person name="Hubbard S.S."/>
            <person name="Banfield J.F."/>
        </authorList>
    </citation>
    <scope>NUCLEOTIDE SEQUENCE [LARGE SCALE GENOMIC DNA]</scope>
</reference>
<dbReference type="Proteomes" id="UP000177583">
    <property type="component" value="Unassembled WGS sequence"/>
</dbReference>
<sequence length="395" mass="45363">MASFKKLAAPEFRGKTYEGVRYIEGKGPDGKPEKIYYVRYKREGKTLEDKVGGERSQGMNPKKAAEIRLRRMAGELSNPERREQRQAASKVQENRWTFDRLHALYQEHTLSTKGRHNDKLRYHKHIQPRFGAKEPSELCPLDLDRLRVELLKTRQPQTVKHVLAQIKRLVNYGAKKGVCSPLAFHVELPRVQNERREDLSQEQLARFWGLLESEPDRQAANFLKMILYTGMRRGELFRLEWRDIDWKNGFIQIRNPKGGKDQRIPLSAACAQLLQAHPQPFPDSPYVFPGKEGGQRKELKKASERIKRAAGLPKDFRPIHGLRHVFASLLVSQGVPLYTVQRLLPHKDQRMTQRYAHLSDESLRAGAAVMEGLLNSQGAERARTGESQPASVLGR</sequence>
<evidence type="ECO:0000256" key="4">
    <source>
        <dbReference type="ARBA" id="ARBA00023172"/>
    </source>
</evidence>
<feature type="region of interest" description="Disordered" evidence="5">
    <location>
        <begin position="376"/>
        <end position="395"/>
    </location>
</feature>
<dbReference type="InterPro" id="IPR010998">
    <property type="entry name" value="Integrase_recombinase_N"/>
</dbReference>
<keyword evidence="3" id="KW-0238">DNA-binding</keyword>
<evidence type="ECO:0000256" key="5">
    <source>
        <dbReference type="SAM" id="MobiDB-lite"/>
    </source>
</evidence>
<evidence type="ECO:0000256" key="1">
    <source>
        <dbReference type="ARBA" id="ARBA00008857"/>
    </source>
</evidence>
<dbReference type="PANTHER" id="PTHR30629">
    <property type="entry name" value="PROPHAGE INTEGRASE"/>
    <property type="match status" value="1"/>
</dbReference>
<dbReference type="AlphaFoldDB" id="A0A1F6GRG3"/>
<organism evidence="7 8">
    <name type="scientific">Candidatus Lambdaproteobacteria bacterium RIFOXYD2_FULL_56_26</name>
    <dbReference type="NCBI Taxonomy" id="1817773"/>
    <lineage>
        <taxon>Bacteria</taxon>
        <taxon>Pseudomonadati</taxon>
        <taxon>Pseudomonadota</taxon>
        <taxon>Candidatus Lambdaproteobacteria</taxon>
    </lineage>
</organism>
<evidence type="ECO:0000313" key="8">
    <source>
        <dbReference type="Proteomes" id="UP000177583"/>
    </source>
</evidence>
<comment type="caution">
    <text evidence="7">The sequence shown here is derived from an EMBL/GenBank/DDBJ whole genome shotgun (WGS) entry which is preliminary data.</text>
</comment>
<feature type="compositionally biased region" description="Polar residues" evidence="5">
    <location>
        <begin position="385"/>
        <end position="395"/>
    </location>
</feature>
<dbReference type="GO" id="GO:0006310">
    <property type="term" value="P:DNA recombination"/>
    <property type="evidence" value="ECO:0007669"/>
    <property type="project" value="UniProtKB-KW"/>
</dbReference>
<dbReference type="GO" id="GO:0003677">
    <property type="term" value="F:DNA binding"/>
    <property type="evidence" value="ECO:0007669"/>
    <property type="project" value="UniProtKB-KW"/>
</dbReference>
<dbReference type="SUPFAM" id="SSF56349">
    <property type="entry name" value="DNA breaking-rejoining enzymes"/>
    <property type="match status" value="1"/>
</dbReference>
<dbReference type="EMBL" id="MFNF01000044">
    <property type="protein sequence ID" value="OGH00581.1"/>
    <property type="molecule type" value="Genomic_DNA"/>
</dbReference>
<protein>
    <recommendedName>
        <fullName evidence="6">Tyr recombinase domain-containing protein</fullName>
    </recommendedName>
</protein>
<proteinExistence type="inferred from homology"/>
<dbReference type="InterPro" id="IPR002104">
    <property type="entry name" value="Integrase_catalytic"/>
</dbReference>
<keyword evidence="4" id="KW-0233">DNA recombination</keyword>
<keyword evidence="2" id="KW-0229">DNA integration</keyword>
<dbReference type="InterPro" id="IPR011010">
    <property type="entry name" value="DNA_brk_join_enz"/>
</dbReference>
<feature type="domain" description="Tyr recombinase" evidence="6">
    <location>
        <begin position="194"/>
        <end position="368"/>
    </location>
</feature>
<evidence type="ECO:0000256" key="3">
    <source>
        <dbReference type="ARBA" id="ARBA00023125"/>
    </source>
</evidence>
<dbReference type="Gene3D" id="1.10.443.10">
    <property type="entry name" value="Intergrase catalytic core"/>
    <property type="match status" value="1"/>
</dbReference>
<dbReference type="InterPro" id="IPR050808">
    <property type="entry name" value="Phage_Integrase"/>
</dbReference>
<name>A0A1F6GRG3_9PROT</name>
<evidence type="ECO:0000256" key="2">
    <source>
        <dbReference type="ARBA" id="ARBA00022908"/>
    </source>
</evidence>
<dbReference type="Gene3D" id="1.10.150.130">
    <property type="match status" value="1"/>
</dbReference>
<gene>
    <name evidence="7" type="ORF">A2557_12170</name>
</gene>
<dbReference type="GO" id="GO:0015074">
    <property type="term" value="P:DNA integration"/>
    <property type="evidence" value="ECO:0007669"/>
    <property type="project" value="UniProtKB-KW"/>
</dbReference>
<evidence type="ECO:0000313" key="7">
    <source>
        <dbReference type="EMBL" id="OGH00581.1"/>
    </source>
</evidence>
<dbReference type="InterPro" id="IPR013762">
    <property type="entry name" value="Integrase-like_cat_sf"/>
</dbReference>
<dbReference type="CDD" id="cd00796">
    <property type="entry name" value="INT_Rci_Hp1_C"/>
    <property type="match status" value="1"/>
</dbReference>
<comment type="similarity">
    <text evidence="1">Belongs to the 'phage' integrase family.</text>
</comment>
<dbReference type="PANTHER" id="PTHR30629:SF2">
    <property type="entry name" value="PROPHAGE INTEGRASE INTS-RELATED"/>
    <property type="match status" value="1"/>
</dbReference>